<proteinExistence type="predicted"/>
<comment type="caution">
    <text evidence="1">The sequence shown here is derived from an EMBL/GenBank/DDBJ whole genome shotgun (WGS) entry which is preliminary data.</text>
</comment>
<evidence type="ECO:0000313" key="2">
    <source>
        <dbReference type="Proteomes" id="UP001148312"/>
    </source>
</evidence>
<accession>A0A9W9XL16</accession>
<dbReference type="AlphaFoldDB" id="A0A9W9XL16"/>
<reference evidence="1" key="2">
    <citation type="journal article" date="2023" name="IMA Fungus">
        <title>Comparative genomic study of the Penicillium genus elucidates a diverse pangenome and 15 lateral gene transfer events.</title>
        <authorList>
            <person name="Petersen C."/>
            <person name="Sorensen T."/>
            <person name="Nielsen M.R."/>
            <person name="Sondergaard T.E."/>
            <person name="Sorensen J.L."/>
            <person name="Fitzpatrick D.A."/>
            <person name="Frisvad J.C."/>
            <person name="Nielsen K.L."/>
        </authorList>
    </citation>
    <scope>NUCLEOTIDE SEQUENCE</scope>
    <source>
        <strain evidence="1">IBT 30728</strain>
    </source>
</reference>
<dbReference type="RefSeq" id="XP_056793941.1">
    <property type="nucleotide sequence ID" value="XM_056929648.1"/>
</dbReference>
<reference evidence="1" key="1">
    <citation type="submission" date="2022-12" db="EMBL/GenBank/DDBJ databases">
        <authorList>
            <person name="Petersen C."/>
        </authorList>
    </citation>
    <scope>NUCLEOTIDE SEQUENCE</scope>
    <source>
        <strain evidence="1">IBT 30728</strain>
    </source>
</reference>
<sequence length="66" mass="7548">MALRTLDIHFQHSQTQDPFLAEDSMQLMNNQSMGSITGVQTKADVMPYDFFDTLESLDSIMILIHK</sequence>
<name>A0A9W9XL16_9EURO</name>
<organism evidence="1 2">
    <name type="scientific">Penicillium diatomitis</name>
    <dbReference type="NCBI Taxonomy" id="2819901"/>
    <lineage>
        <taxon>Eukaryota</taxon>
        <taxon>Fungi</taxon>
        <taxon>Dikarya</taxon>
        <taxon>Ascomycota</taxon>
        <taxon>Pezizomycotina</taxon>
        <taxon>Eurotiomycetes</taxon>
        <taxon>Eurotiomycetidae</taxon>
        <taxon>Eurotiales</taxon>
        <taxon>Aspergillaceae</taxon>
        <taxon>Penicillium</taxon>
    </lineage>
</organism>
<gene>
    <name evidence="1" type="ORF">N7539_000044</name>
</gene>
<protein>
    <submittedName>
        <fullName evidence="1">Uncharacterized protein</fullName>
    </submittedName>
</protein>
<keyword evidence="2" id="KW-1185">Reference proteome</keyword>
<dbReference type="Proteomes" id="UP001148312">
    <property type="component" value="Unassembled WGS sequence"/>
</dbReference>
<evidence type="ECO:0000313" key="1">
    <source>
        <dbReference type="EMBL" id="KAJ5494928.1"/>
    </source>
</evidence>
<dbReference type="GeneID" id="81619897"/>
<dbReference type="EMBL" id="JAPWDQ010000001">
    <property type="protein sequence ID" value="KAJ5494928.1"/>
    <property type="molecule type" value="Genomic_DNA"/>
</dbReference>